<feature type="region of interest" description="Disordered" evidence="1">
    <location>
        <begin position="84"/>
        <end position="105"/>
    </location>
</feature>
<proteinExistence type="predicted"/>
<evidence type="ECO:0000313" key="3">
    <source>
        <dbReference type="Proteomes" id="UP001302072"/>
    </source>
</evidence>
<dbReference type="Proteomes" id="UP001302072">
    <property type="component" value="Chromosome"/>
</dbReference>
<dbReference type="RefSeq" id="WP_311190130.1">
    <property type="nucleotide sequence ID" value="NZ_CP115541.1"/>
</dbReference>
<sequence>MPLPALPPTVNPSLKSVSDLKQAEEGFRIPRPTLVPQTIRNTSEFTGSDDEGWGSDFDDVNWNSEWQAYFDHRFDWEGRQIAGVVGEKPPVPPRAGSKASKSEAK</sequence>
<name>A0ABY9YIW1_9GAMM</name>
<protein>
    <submittedName>
        <fullName evidence="2">Uncharacterized protein</fullName>
    </submittedName>
</protein>
<organism evidence="2 3">
    <name type="scientific">Stenotrophomonas oahuensis</name>
    <dbReference type="NCBI Taxonomy" id="3003271"/>
    <lineage>
        <taxon>Bacteria</taxon>
        <taxon>Pseudomonadati</taxon>
        <taxon>Pseudomonadota</taxon>
        <taxon>Gammaproteobacteria</taxon>
        <taxon>Lysobacterales</taxon>
        <taxon>Lysobacteraceae</taxon>
        <taxon>Stenotrophomonas</taxon>
    </lineage>
</organism>
<dbReference type="EMBL" id="CP115541">
    <property type="protein sequence ID" value="WNH50830.1"/>
    <property type="molecule type" value="Genomic_DNA"/>
</dbReference>
<accession>A0ABY9YIW1</accession>
<gene>
    <name evidence="2" type="ORF">PDM29_10505</name>
</gene>
<evidence type="ECO:0000313" key="2">
    <source>
        <dbReference type="EMBL" id="WNH50830.1"/>
    </source>
</evidence>
<reference evidence="2 3" key="1">
    <citation type="submission" date="2022-12" db="EMBL/GenBank/DDBJ databases">
        <title>Two new species, Stenotrophomonas aracearum and Stenotrophomonas oahuensis, isolated from Anthurium (Araceae family) in Hawaii.</title>
        <authorList>
            <person name="Chunag S.C."/>
            <person name="Dobhal S."/>
            <person name="Alvarez A."/>
            <person name="Arif M."/>
        </authorList>
    </citation>
    <scope>NUCLEOTIDE SEQUENCE [LARGE SCALE GENOMIC DNA]</scope>
    <source>
        <strain evidence="2 3">A5586</strain>
    </source>
</reference>
<evidence type="ECO:0000256" key="1">
    <source>
        <dbReference type="SAM" id="MobiDB-lite"/>
    </source>
</evidence>
<keyword evidence="3" id="KW-1185">Reference proteome</keyword>